<feature type="compositionally biased region" description="Low complexity" evidence="1">
    <location>
        <begin position="344"/>
        <end position="355"/>
    </location>
</feature>
<feature type="compositionally biased region" description="Low complexity" evidence="1">
    <location>
        <begin position="76"/>
        <end position="88"/>
    </location>
</feature>
<dbReference type="OrthoDB" id="10590629at2759"/>
<keyword evidence="3" id="KW-1185">Reference proteome</keyword>
<sequence length="489" mass="52485">MASTTVREQQPPMLDSSRSKAFSRPSKTSSSGRAPNSHGASAITGSHPTEQTTLGTSTADTGNSSSLPKSMRRSESSSSLFSVFKSMSMGRRQRRDSSLSTRSTATAATVDIQSCRPGLSDDSRDTMYKQAEKSGSSMSLFATSLFVPKMRENRIRDQDQQPTKPNALERRRKLAAGFIRRAVTEQPQARRYPQDQGGPMALENAYKNGDSASIASITSTTSSRLRSISQKFTTSKRSSGFSTASATDVSLTQKVKVKASSSLLYSTSRSQKTYVENPSASEELVRALYSVDDSSQMSQNRNHSSIQRSYPQSSQQQSVYMLPGINNSALYTPNTASRKVSAGSSVSATSSGTTSEFTDDASSITTVNSSTSTSPALVSHSNNRKVSAVSNASSASLRPVGGVCWIGEHGTALRAGRAWDYFGEDTDEEGDGDFYSLKAAALSGSIRSRTSNSETSKRFSNDGAASLRSSGQDWRFEIEEESTVTVLAI</sequence>
<dbReference type="Proteomes" id="UP000094385">
    <property type="component" value="Unassembled WGS sequence"/>
</dbReference>
<feature type="region of interest" description="Disordered" evidence="1">
    <location>
        <begin position="225"/>
        <end position="247"/>
    </location>
</feature>
<feature type="compositionally biased region" description="Low complexity" evidence="1">
    <location>
        <begin position="362"/>
        <end position="374"/>
    </location>
</feature>
<protein>
    <submittedName>
        <fullName evidence="2">Uncharacterized protein</fullName>
    </submittedName>
</protein>
<feature type="region of interest" description="Disordered" evidence="1">
    <location>
        <begin position="293"/>
        <end position="315"/>
    </location>
</feature>
<evidence type="ECO:0000256" key="1">
    <source>
        <dbReference type="SAM" id="MobiDB-lite"/>
    </source>
</evidence>
<feature type="compositionally biased region" description="Low complexity" evidence="1">
    <location>
        <begin position="304"/>
        <end position="315"/>
    </location>
</feature>
<dbReference type="EMBL" id="KV454292">
    <property type="protein sequence ID" value="ODQ74617.1"/>
    <property type="molecule type" value="Genomic_DNA"/>
</dbReference>
<organism evidence="2 3">
    <name type="scientific">Lipomyces starkeyi NRRL Y-11557</name>
    <dbReference type="NCBI Taxonomy" id="675824"/>
    <lineage>
        <taxon>Eukaryota</taxon>
        <taxon>Fungi</taxon>
        <taxon>Dikarya</taxon>
        <taxon>Ascomycota</taxon>
        <taxon>Saccharomycotina</taxon>
        <taxon>Lipomycetes</taxon>
        <taxon>Lipomycetales</taxon>
        <taxon>Lipomycetaceae</taxon>
        <taxon>Lipomyces</taxon>
    </lineage>
</organism>
<name>A0A1E3QC79_LIPST</name>
<feature type="compositionally biased region" description="Polar residues" evidence="1">
    <location>
        <begin position="230"/>
        <end position="247"/>
    </location>
</feature>
<accession>A0A1E3QC79</accession>
<feature type="compositionally biased region" description="Polar residues" evidence="1">
    <location>
        <begin position="25"/>
        <end position="34"/>
    </location>
</feature>
<feature type="compositionally biased region" description="Polar residues" evidence="1">
    <location>
        <begin position="43"/>
        <end position="63"/>
    </location>
</feature>
<feature type="region of interest" description="Disordered" evidence="1">
    <location>
        <begin position="1"/>
        <end position="109"/>
    </location>
</feature>
<gene>
    <name evidence="2" type="ORF">LIPSTDRAFT_259038</name>
</gene>
<feature type="compositionally biased region" description="Low complexity" evidence="1">
    <location>
        <begin position="98"/>
        <end position="109"/>
    </location>
</feature>
<dbReference type="AlphaFoldDB" id="A0A1E3QC79"/>
<proteinExistence type="predicted"/>
<feature type="compositionally biased region" description="Polar residues" evidence="1">
    <location>
        <begin position="293"/>
        <end position="303"/>
    </location>
</feature>
<feature type="region of interest" description="Disordered" evidence="1">
    <location>
        <begin position="446"/>
        <end position="467"/>
    </location>
</feature>
<feature type="region of interest" description="Disordered" evidence="1">
    <location>
        <begin position="344"/>
        <end position="383"/>
    </location>
</feature>
<evidence type="ECO:0000313" key="3">
    <source>
        <dbReference type="Proteomes" id="UP000094385"/>
    </source>
</evidence>
<evidence type="ECO:0000313" key="2">
    <source>
        <dbReference type="EMBL" id="ODQ74617.1"/>
    </source>
</evidence>
<reference evidence="2 3" key="1">
    <citation type="journal article" date="2016" name="Proc. Natl. Acad. Sci. U.S.A.">
        <title>Comparative genomics of biotechnologically important yeasts.</title>
        <authorList>
            <person name="Riley R."/>
            <person name="Haridas S."/>
            <person name="Wolfe K.H."/>
            <person name="Lopes M.R."/>
            <person name="Hittinger C.T."/>
            <person name="Goeker M."/>
            <person name="Salamov A.A."/>
            <person name="Wisecaver J.H."/>
            <person name="Long T.M."/>
            <person name="Calvey C.H."/>
            <person name="Aerts A.L."/>
            <person name="Barry K.W."/>
            <person name="Choi C."/>
            <person name="Clum A."/>
            <person name="Coughlan A.Y."/>
            <person name="Deshpande S."/>
            <person name="Douglass A.P."/>
            <person name="Hanson S.J."/>
            <person name="Klenk H.-P."/>
            <person name="LaButti K.M."/>
            <person name="Lapidus A."/>
            <person name="Lindquist E.A."/>
            <person name="Lipzen A.M."/>
            <person name="Meier-Kolthoff J.P."/>
            <person name="Ohm R.A."/>
            <person name="Otillar R.P."/>
            <person name="Pangilinan J.L."/>
            <person name="Peng Y."/>
            <person name="Rokas A."/>
            <person name="Rosa C.A."/>
            <person name="Scheuner C."/>
            <person name="Sibirny A.A."/>
            <person name="Slot J.C."/>
            <person name="Stielow J.B."/>
            <person name="Sun H."/>
            <person name="Kurtzman C.P."/>
            <person name="Blackwell M."/>
            <person name="Grigoriev I.V."/>
            <person name="Jeffries T.W."/>
        </authorList>
    </citation>
    <scope>NUCLEOTIDE SEQUENCE [LARGE SCALE GENOMIC DNA]</scope>
    <source>
        <strain evidence="2 3">NRRL Y-11557</strain>
    </source>
</reference>